<proteinExistence type="predicted"/>
<evidence type="ECO:0000313" key="2">
    <source>
        <dbReference type="Proteomes" id="UP001259239"/>
    </source>
</evidence>
<sequence>MANSPTLSKHRSRLKERLAHGHPDLQVLYIESSNWQLPLAPVSVDLIVDTFSFNDFSLINVSWRR</sequence>
<reference evidence="1" key="1">
    <citation type="journal article" date="2023" name="J. Vet. Diagn. Invest.">
        <title>Oxytetracycline-resistant Paenibacillus larvae identified in commercial beekeeping operations in Saskatchewan using pooled honey sampling.</title>
        <authorList>
            <person name="Obshta O."/>
            <person name="Zabrodski M.W."/>
            <person name="Soomro T."/>
            <person name="Wilson G."/>
            <person name="Masood F."/>
            <person name="Thebeau J."/>
            <person name="Silva M.C.B."/>
            <person name="Biganski S."/>
            <person name="Kozii I.V."/>
            <person name="Koziy R.V."/>
            <person name="Raza M.F."/>
            <person name="Jose M.S."/>
            <person name="Simko E."/>
            <person name="Wood S.C."/>
        </authorList>
    </citation>
    <scope>NUCLEOTIDE SEQUENCE</scope>
    <source>
        <strain evidence="1">PL001</strain>
    </source>
</reference>
<accession>A0AAP5JXS8</accession>
<organism evidence="1 2">
    <name type="scientific">Paenibacillus larvae</name>
    <dbReference type="NCBI Taxonomy" id="1464"/>
    <lineage>
        <taxon>Bacteria</taxon>
        <taxon>Bacillati</taxon>
        <taxon>Bacillota</taxon>
        <taxon>Bacilli</taxon>
        <taxon>Bacillales</taxon>
        <taxon>Paenibacillaceae</taxon>
        <taxon>Paenibacillus</taxon>
    </lineage>
</organism>
<evidence type="ECO:0000313" key="1">
    <source>
        <dbReference type="EMBL" id="MDT2253751.1"/>
    </source>
</evidence>
<dbReference type="Proteomes" id="UP001259239">
    <property type="component" value="Unassembled WGS sequence"/>
</dbReference>
<dbReference type="AlphaFoldDB" id="A0AAP5JXS8"/>
<protein>
    <submittedName>
        <fullName evidence="1">Uncharacterized protein</fullName>
    </submittedName>
</protein>
<dbReference type="EMBL" id="JARQGV010000004">
    <property type="protein sequence ID" value="MDT2253751.1"/>
    <property type="molecule type" value="Genomic_DNA"/>
</dbReference>
<gene>
    <name evidence="1" type="ORF">P7H09_21595</name>
</gene>
<name>A0AAP5JXS8_9BACL</name>
<dbReference type="RefSeq" id="WP_311847777.1">
    <property type="nucleotide sequence ID" value="NZ_JARQGS010000002.1"/>
</dbReference>
<comment type="caution">
    <text evidence="1">The sequence shown here is derived from an EMBL/GenBank/DDBJ whole genome shotgun (WGS) entry which is preliminary data.</text>
</comment>
<reference evidence="1" key="2">
    <citation type="submission" date="2023-03" db="EMBL/GenBank/DDBJ databases">
        <authorList>
            <person name="Obshta O."/>
            <person name="Zabrodski M.W."/>
            <person name="Soomro T."/>
            <person name="Wilson G."/>
            <person name="Masood F."/>
            <person name="Thebeau J."/>
            <person name="Bezerra Da Silva M.C."/>
            <person name="Raza F."/>
            <person name="Biganski S."/>
            <person name="Jose M."/>
            <person name="Camilli M."/>
            <person name="Kozii I.V."/>
            <person name="Kozii R.V."/>
            <person name="Simko E."/>
            <person name="Wood S.C."/>
        </authorList>
    </citation>
    <scope>NUCLEOTIDE SEQUENCE</scope>
    <source>
        <strain evidence="1">PL001</strain>
    </source>
</reference>